<proteinExistence type="predicted"/>
<organism evidence="1 2">
    <name type="scientific">Neocallimastix californiae</name>
    <dbReference type="NCBI Taxonomy" id="1754190"/>
    <lineage>
        <taxon>Eukaryota</taxon>
        <taxon>Fungi</taxon>
        <taxon>Fungi incertae sedis</taxon>
        <taxon>Chytridiomycota</taxon>
        <taxon>Chytridiomycota incertae sedis</taxon>
        <taxon>Neocallimastigomycetes</taxon>
        <taxon>Neocallimastigales</taxon>
        <taxon>Neocallimastigaceae</taxon>
        <taxon>Neocallimastix</taxon>
    </lineage>
</organism>
<evidence type="ECO:0000313" key="2">
    <source>
        <dbReference type="Proteomes" id="UP000193920"/>
    </source>
</evidence>
<protein>
    <submittedName>
        <fullName evidence="1">Uncharacterized protein</fullName>
    </submittedName>
</protein>
<name>A0A1Y2DKN6_9FUNG</name>
<dbReference type="EMBL" id="MCOG01000063">
    <property type="protein sequence ID" value="ORY59827.1"/>
    <property type="molecule type" value="Genomic_DNA"/>
</dbReference>
<comment type="caution">
    <text evidence="1">The sequence shown here is derived from an EMBL/GenBank/DDBJ whole genome shotgun (WGS) entry which is preliminary data.</text>
</comment>
<sequence>MILMSFENNDIEDNVSYLSKRKNLILNGNENLLNHLEDSQKLKMINQDNTLKILRDIKKRDEKREFYITSKNNDEKKKNFKQLDLLNNRYVEPKYKDGNDLTKTAIDDNVKITEDDIEEIKITEVTNENKISKPMQSTIPMPLHDINKNKSNKPIFPDGKKRVFSIPEFIGTNEQETFFIPEYCPEKIESNIYKIFNFEPYLVYNEYWDEIPTPRAISDWSPPLIFDSRFENGNLHKVG</sequence>
<reference evidence="1 2" key="1">
    <citation type="submission" date="2016-08" db="EMBL/GenBank/DDBJ databases">
        <title>A Parts List for Fungal Cellulosomes Revealed by Comparative Genomics.</title>
        <authorList>
            <consortium name="DOE Joint Genome Institute"/>
            <person name="Haitjema C.H."/>
            <person name="Gilmore S.P."/>
            <person name="Henske J.K."/>
            <person name="Solomon K.V."/>
            <person name="De Groot R."/>
            <person name="Kuo A."/>
            <person name="Mondo S.J."/>
            <person name="Salamov A.A."/>
            <person name="Labutti K."/>
            <person name="Zhao Z."/>
            <person name="Chiniquy J."/>
            <person name="Barry K."/>
            <person name="Brewer H.M."/>
            <person name="Purvine S.O."/>
            <person name="Wright A.T."/>
            <person name="Boxma B."/>
            <person name="Van Alen T."/>
            <person name="Hackstein J.H."/>
            <person name="Baker S.E."/>
            <person name="Grigoriev I.V."/>
            <person name="O'Malley M.A."/>
        </authorList>
    </citation>
    <scope>NUCLEOTIDE SEQUENCE [LARGE SCALE GENOMIC DNA]</scope>
    <source>
        <strain evidence="1 2">G1</strain>
    </source>
</reference>
<evidence type="ECO:0000313" key="1">
    <source>
        <dbReference type="EMBL" id="ORY59827.1"/>
    </source>
</evidence>
<gene>
    <name evidence="1" type="ORF">LY90DRAFT_668792</name>
</gene>
<dbReference type="Proteomes" id="UP000193920">
    <property type="component" value="Unassembled WGS sequence"/>
</dbReference>
<dbReference type="AlphaFoldDB" id="A0A1Y2DKN6"/>
<accession>A0A1Y2DKN6</accession>
<keyword evidence="2" id="KW-1185">Reference proteome</keyword>